<keyword evidence="6 8" id="KW-1015">Disulfide bond</keyword>
<dbReference type="AlphaFoldDB" id="A0AAV7GC29"/>
<evidence type="ECO:0000313" key="13">
    <source>
        <dbReference type="Proteomes" id="UP000775213"/>
    </source>
</evidence>
<keyword evidence="13" id="KW-1185">Reference proteome</keyword>
<evidence type="ECO:0000259" key="10">
    <source>
        <dbReference type="PROSITE" id="PS00497"/>
    </source>
</evidence>
<feature type="disulfide bond" evidence="8">
    <location>
        <begin position="92"/>
        <end position="107"/>
    </location>
</feature>
<dbReference type="PANTHER" id="PTHR11474">
    <property type="entry name" value="TYROSINASE FAMILY MEMBER"/>
    <property type="match status" value="1"/>
</dbReference>
<dbReference type="SUPFAM" id="SSF48056">
    <property type="entry name" value="Di-copper centre-containing domain"/>
    <property type="match status" value="1"/>
</dbReference>
<feature type="binding site" evidence="7">
    <location>
        <position position="167"/>
    </location>
    <ligand>
        <name>Cu cation</name>
        <dbReference type="ChEBI" id="CHEBI:23378"/>
        <label>A</label>
    </ligand>
</feature>
<dbReference type="PRINTS" id="PR00092">
    <property type="entry name" value="TYROSINASE"/>
</dbReference>
<feature type="binding site" evidence="7">
    <location>
        <position position="198"/>
    </location>
    <ligand>
        <name>Cu cation</name>
        <dbReference type="ChEBI" id="CHEBI:23378"/>
        <label>A</label>
    </ligand>
</feature>
<dbReference type="EMBL" id="JAGFBR010000016">
    <property type="protein sequence ID" value="KAH0453771.1"/>
    <property type="molecule type" value="Genomic_DNA"/>
</dbReference>
<keyword evidence="3" id="KW-0883">Thioether bond</keyword>
<dbReference type="Pfam" id="PF00264">
    <property type="entry name" value="Tyrosinase"/>
    <property type="match status" value="1"/>
</dbReference>
<dbReference type="Pfam" id="PF12143">
    <property type="entry name" value="PPO1_KFDV"/>
    <property type="match status" value="1"/>
</dbReference>
<feature type="cross-link" description="2'-(S-cysteinyl)-histidine (Cys-His)" evidence="9">
    <location>
        <begin position="171"/>
        <end position="189"/>
    </location>
</feature>
<name>A0AAV7GC29_DENCH</name>
<keyword evidence="4" id="KW-0560">Oxidoreductase</keyword>
<proteinExistence type="inferred from homology"/>
<comment type="caution">
    <text evidence="12">The sequence shown here is derived from an EMBL/GenBank/DDBJ whole genome shotgun (WGS) entry which is preliminary data.</text>
</comment>
<accession>A0AAV7GC29</accession>
<protein>
    <recommendedName>
        <fullName evidence="10 11">Tyrosinase copper-binding domain-containing protein</fullName>
    </recommendedName>
</protein>
<evidence type="ECO:0000313" key="12">
    <source>
        <dbReference type="EMBL" id="KAH0453771.1"/>
    </source>
</evidence>
<evidence type="ECO:0000256" key="1">
    <source>
        <dbReference type="ARBA" id="ARBA00009928"/>
    </source>
</evidence>
<dbReference type="InterPro" id="IPR022739">
    <property type="entry name" value="Polyphenol_oxidase_cen"/>
</dbReference>
<comment type="cofactor">
    <cofactor evidence="7">
        <name>Cu(2+)</name>
        <dbReference type="ChEBI" id="CHEBI:29036"/>
    </cofactor>
    <text evidence="7">Binds 2 copper ions per subunit.</text>
</comment>
<sequence>MASQASFLSSASSFTTQIISTQKPPFSRHFPQNISCKSNEIDGNNVQQNKSSSGRRDLLITLGGMYGAATSFAVDPRLAIANPIQAPDLSKCSPAEIPEGGTRPNCCPPFNSTIIDFVPPTYGPLRVRPAAHLVDDKYLKKYEKAMQLMRALPADDPRNFMQQATIHCAHCDGALPQIGEPTADPLQVHHSWIFFPWHRLYLYFHERILGKLIGDDSFAIPFWNWDTPDGMVMPAFYNNKSSALYNKNRNPKHQPPVTIDLDGKQNSDIPKYELIEDNLITMYRQMISNGKTAKLFMGEPYRAGDAASPGAGSLENVPHDTVHDWIGNPANNNSEDMGALYSSARDPIFYAHHANVDRLWSVWKTLGGKRRDFKDNDWLDASFLFYDENAQLVKVKVRDCLDSEKLGYKYQDVKNLWLKKRPKPTAASAATNRVSKKKAPKVLGEPVFPITLNKPVSVFVKRPKKGRSQKEKEDEEEVLLVKDIVVSRYEFVKFDVYINSPEEEKLRPSASEFAGCFVNLPHKHVHGKKVEDLKTNLRLGITDLLEDLGAEDDDSVVVTLLPRSGNGDKVKVGGLRIEFSS</sequence>
<reference evidence="12 13" key="1">
    <citation type="journal article" date="2021" name="Hortic Res">
        <title>Chromosome-scale assembly of the Dendrobium chrysotoxum genome enhances the understanding of orchid evolution.</title>
        <authorList>
            <person name="Zhang Y."/>
            <person name="Zhang G.Q."/>
            <person name="Zhang D."/>
            <person name="Liu X.D."/>
            <person name="Xu X.Y."/>
            <person name="Sun W.H."/>
            <person name="Yu X."/>
            <person name="Zhu X."/>
            <person name="Wang Z.W."/>
            <person name="Zhao X."/>
            <person name="Zhong W.Y."/>
            <person name="Chen H."/>
            <person name="Yin W.L."/>
            <person name="Huang T."/>
            <person name="Niu S.C."/>
            <person name="Liu Z.J."/>
        </authorList>
    </citation>
    <scope>NUCLEOTIDE SEQUENCE [LARGE SCALE GENOMIC DNA]</scope>
    <source>
        <strain evidence="12">Lindl</strain>
    </source>
</reference>
<dbReference type="InterPro" id="IPR008922">
    <property type="entry name" value="Di-copper_centre_dom_sf"/>
</dbReference>
<dbReference type="Gene3D" id="1.10.1280.10">
    <property type="entry name" value="Di-copper center containing domain from catechol oxidase"/>
    <property type="match status" value="1"/>
</dbReference>
<dbReference type="GO" id="GO:0046872">
    <property type="term" value="F:metal ion binding"/>
    <property type="evidence" value="ECO:0007669"/>
    <property type="project" value="UniProtKB-KW"/>
</dbReference>
<dbReference type="InterPro" id="IPR050316">
    <property type="entry name" value="Tyrosinase/Hemocyanin"/>
</dbReference>
<dbReference type="InterPro" id="IPR002227">
    <property type="entry name" value="Tyrosinase_Cu-bd"/>
</dbReference>
<feature type="binding site" evidence="7">
    <location>
        <position position="189"/>
    </location>
    <ligand>
        <name>Cu cation</name>
        <dbReference type="ChEBI" id="CHEBI:23378"/>
        <label>A</label>
    </ligand>
</feature>
<feature type="disulfide bond" evidence="8">
    <location>
        <begin position="106"/>
        <end position="168"/>
    </location>
</feature>
<feature type="domain" description="Tyrosinase copper-binding" evidence="11">
    <location>
        <begin position="346"/>
        <end position="357"/>
    </location>
</feature>
<evidence type="ECO:0000259" key="11">
    <source>
        <dbReference type="PROSITE" id="PS00498"/>
    </source>
</evidence>
<evidence type="ECO:0000256" key="9">
    <source>
        <dbReference type="PIRSR" id="PIRSR000290-3"/>
    </source>
</evidence>
<dbReference type="GO" id="GO:0004097">
    <property type="term" value="F:catechol oxidase activity"/>
    <property type="evidence" value="ECO:0007669"/>
    <property type="project" value="InterPro"/>
</dbReference>
<evidence type="ECO:0000256" key="7">
    <source>
        <dbReference type="PIRSR" id="PIRSR000290-1"/>
    </source>
</evidence>
<dbReference type="PROSITE" id="PS00498">
    <property type="entry name" value="TYROSINASE_2"/>
    <property type="match status" value="1"/>
</dbReference>
<evidence type="ECO:0000256" key="6">
    <source>
        <dbReference type="ARBA" id="ARBA00023157"/>
    </source>
</evidence>
<dbReference type="PANTHER" id="PTHR11474:SF76">
    <property type="entry name" value="SHKT DOMAIN-CONTAINING PROTEIN"/>
    <property type="match status" value="1"/>
</dbReference>
<dbReference type="PROSITE" id="PS00497">
    <property type="entry name" value="TYROSINASE_1"/>
    <property type="match status" value="1"/>
</dbReference>
<dbReference type="InterPro" id="IPR016213">
    <property type="entry name" value="Polyphenol_oxidase"/>
</dbReference>
<organism evidence="12 13">
    <name type="scientific">Dendrobium chrysotoxum</name>
    <name type="common">Orchid</name>
    <dbReference type="NCBI Taxonomy" id="161865"/>
    <lineage>
        <taxon>Eukaryota</taxon>
        <taxon>Viridiplantae</taxon>
        <taxon>Streptophyta</taxon>
        <taxon>Embryophyta</taxon>
        <taxon>Tracheophyta</taxon>
        <taxon>Spermatophyta</taxon>
        <taxon>Magnoliopsida</taxon>
        <taxon>Liliopsida</taxon>
        <taxon>Asparagales</taxon>
        <taxon>Orchidaceae</taxon>
        <taxon>Epidendroideae</taxon>
        <taxon>Malaxideae</taxon>
        <taxon>Dendrobiinae</taxon>
        <taxon>Dendrobium</taxon>
    </lineage>
</organism>
<dbReference type="Proteomes" id="UP000775213">
    <property type="component" value="Unassembled WGS sequence"/>
</dbReference>
<feature type="domain" description="Tyrosinase copper-binding" evidence="10">
    <location>
        <begin position="189"/>
        <end position="206"/>
    </location>
</feature>
<evidence type="ECO:0000256" key="5">
    <source>
        <dbReference type="ARBA" id="ARBA00023008"/>
    </source>
</evidence>
<evidence type="ECO:0000256" key="2">
    <source>
        <dbReference type="ARBA" id="ARBA00022723"/>
    </source>
</evidence>
<evidence type="ECO:0000256" key="3">
    <source>
        <dbReference type="ARBA" id="ARBA00022784"/>
    </source>
</evidence>
<feature type="binding site" evidence="7">
    <location>
        <position position="323"/>
    </location>
    <ligand>
        <name>Cu cation</name>
        <dbReference type="ChEBI" id="CHEBI:23378"/>
        <label>B</label>
    </ligand>
</feature>
<dbReference type="PIRSF" id="PIRSF000290">
    <property type="entry name" value="PPO_plant"/>
    <property type="match status" value="1"/>
</dbReference>
<evidence type="ECO:0000256" key="8">
    <source>
        <dbReference type="PIRSR" id="PIRSR000290-2"/>
    </source>
</evidence>
<feature type="binding site" evidence="7">
    <location>
        <position position="319"/>
    </location>
    <ligand>
        <name>Cu cation</name>
        <dbReference type="ChEBI" id="CHEBI:23378"/>
        <label>B</label>
    </ligand>
</feature>
<gene>
    <name evidence="12" type="ORF">IEQ34_018095</name>
</gene>
<dbReference type="InterPro" id="IPR022740">
    <property type="entry name" value="Polyphenol_oxidase_C"/>
</dbReference>
<dbReference type="Pfam" id="PF12142">
    <property type="entry name" value="PPO1_DWL"/>
    <property type="match status" value="1"/>
</dbReference>
<feature type="binding site" evidence="7">
    <location>
        <position position="353"/>
    </location>
    <ligand>
        <name>Cu cation</name>
        <dbReference type="ChEBI" id="CHEBI:23378"/>
        <label>B</label>
    </ligand>
</feature>
<evidence type="ECO:0000256" key="4">
    <source>
        <dbReference type="ARBA" id="ARBA00023002"/>
    </source>
</evidence>
<comment type="similarity">
    <text evidence="1">Belongs to the tyrosinase family.</text>
</comment>
<dbReference type="GO" id="GO:0046148">
    <property type="term" value="P:pigment biosynthetic process"/>
    <property type="evidence" value="ECO:0007669"/>
    <property type="project" value="InterPro"/>
</dbReference>
<keyword evidence="2 7" id="KW-0479">Metal-binding</keyword>
<keyword evidence="5 7" id="KW-0186">Copper</keyword>